<evidence type="ECO:0000259" key="1">
    <source>
        <dbReference type="Pfam" id="PF20516"/>
    </source>
</evidence>
<proteinExistence type="predicted"/>
<accession>A0ABR3XCT6</accession>
<evidence type="ECO:0000313" key="3">
    <source>
        <dbReference type="Proteomes" id="UP001586593"/>
    </source>
</evidence>
<protein>
    <recommendedName>
        <fullName evidence="1">PD-(D/E)XK nuclease-like domain-containing protein</fullName>
    </recommendedName>
</protein>
<dbReference type="Proteomes" id="UP001586593">
    <property type="component" value="Unassembled WGS sequence"/>
</dbReference>
<comment type="caution">
    <text evidence="2">The sequence shown here is derived from an EMBL/GenBank/DDBJ whole genome shotgun (WGS) entry which is preliminary data.</text>
</comment>
<reference evidence="2 3" key="1">
    <citation type="journal article" date="2024" name="Commun. Biol.">
        <title>Comparative genomic analysis of thermophilic fungi reveals convergent evolutionary adaptations and gene losses.</title>
        <authorList>
            <person name="Steindorff A.S."/>
            <person name="Aguilar-Pontes M.V."/>
            <person name="Robinson A.J."/>
            <person name="Andreopoulos B."/>
            <person name="LaButti K."/>
            <person name="Kuo A."/>
            <person name="Mondo S."/>
            <person name="Riley R."/>
            <person name="Otillar R."/>
            <person name="Haridas S."/>
            <person name="Lipzen A."/>
            <person name="Grimwood J."/>
            <person name="Schmutz J."/>
            <person name="Clum A."/>
            <person name="Reid I.D."/>
            <person name="Moisan M.C."/>
            <person name="Butler G."/>
            <person name="Nguyen T.T.M."/>
            <person name="Dewar K."/>
            <person name="Conant G."/>
            <person name="Drula E."/>
            <person name="Henrissat B."/>
            <person name="Hansel C."/>
            <person name="Singer S."/>
            <person name="Hutchinson M.I."/>
            <person name="de Vries R.P."/>
            <person name="Natvig D.O."/>
            <person name="Powell A.J."/>
            <person name="Tsang A."/>
            <person name="Grigoriev I.V."/>
        </authorList>
    </citation>
    <scope>NUCLEOTIDE SEQUENCE [LARGE SCALE GENOMIC DNA]</scope>
    <source>
        <strain evidence="2 3">ATCC 24622</strain>
    </source>
</reference>
<dbReference type="Pfam" id="PF20516">
    <property type="entry name" value="PDDEXK_12"/>
    <property type="match status" value="1"/>
</dbReference>
<organism evidence="2 3">
    <name type="scientific">Phialemonium thermophilum</name>
    <dbReference type="NCBI Taxonomy" id="223376"/>
    <lineage>
        <taxon>Eukaryota</taxon>
        <taxon>Fungi</taxon>
        <taxon>Dikarya</taxon>
        <taxon>Ascomycota</taxon>
        <taxon>Pezizomycotina</taxon>
        <taxon>Sordariomycetes</taxon>
        <taxon>Sordariomycetidae</taxon>
        <taxon>Cephalothecales</taxon>
        <taxon>Cephalothecaceae</taxon>
        <taxon>Phialemonium</taxon>
    </lineage>
</organism>
<feature type="domain" description="PD-(D/E)XK nuclease-like" evidence="1">
    <location>
        <begin position="1"/>
        <end position="221"/>
    </location>
</feature>
<evidence type="ECO:0000313" key="2">
    <source>
        <dbReference type="EMBL" id="KAL1873434.1"/>
    </source>
</evidence>
<name>A0ABR3XCT6_9PEZI</name>
<keyword evidence="3" id="KW-1185">Reference proteome</keyword>
<dbReference type="InterPro" id="IPR046797">
    <property type="entry name" value="PDDEXK_12"/>
</dbReference>
<sequence length="241" mass="26217">MLELALEGVDSVSYELITTAPIIPDFLPVSLASSGLDASTDITESSMPSAVLTSQQKMVDFAILLEADEGLPLQSAITTLLERRLSLGQKSINQTDYGRLIELPAPIAIETKTAEGSVEEAKVQLGVWTAAWFRRMKMLMRDMTAADAESTPSSSTTQRTSATTISIPLLLVVGERWSLFYACEQNGRITISTSEVIGDTSTILGIYKLMRCLRSIGQWLRGICALVRCQCRLGPFSITCS</sequence>
<dbReference type="EMBL" id="JAZHXJ010000122">
    <property type="protein sequence ID" value="KAL1873434.1"/>
    <property type="molecule type" value="Genomic_DNA"/>
</dbReference>
<gene>
    <name evidence="2" type="ORF">VTK73DRAFT_979</name>
</gene>